<dbReference type="AlphaFoldDB" id="A0AAD5MTK7"/>
<proteinExistence type="inferred from homology"/>
<name>A0AAD5MTK7_PARTN</name>
<dbReference type="GO" id="GO:0007389">
    <property type="term" value="P:pattern specification process"/>
    <property type="evidence" value="ECO:0007669"/>
    <property type="project" value="TreeGrafter"/>
</dbReference>
<dbReference type="InterPro" id="IPR000225">
    <property type="entry name" value="Armadillo"/>
</dbReference>
<comment type="caution">
    <text evidence="5">The sequence shown here is derived from an EMBL/GenBank/DDBJ whole genome shotgun (WGS) entry which is preliminary data.</text>
</comment>
<dbReference type="GO" id="GO:0008017">
    <property type="term" value="F:microtubule binding"/>
    <property type="evidence" value="ECO:0007669"/>
    <property type="project" value="TreeGrafter"/>
</dbReference>
<dbReference type="Gene3D" id="1.25.10.10">
    <property type="entry name" value="Leucine-rich Repeat Variant"/>
    <property type="match status" value="1"/>
</dbReference>
<accession>A0AAD5MTK7</accession>
<dbReference type="InterPro" id="IPR016024">
    <property type="entry name" value="ARM-type_fold"/>
</dbReference>
<protein>
    <recommendedName>
        <fullName evidence="7">Adenomatous polyposis coli protein</fullName>
    </recommendedName>
</protein>
<dbReference type="GO" id="GO:0005881">
    <property type="term" value="C:cytoplasmic microtubule"/>
    <property type="evidence" value="ECO:0007669"/>
    <property type="project" value="TreeGrafter"/>
</dbReference>
<sequence>MREDEPDESNQVQLPSSSSAYEYYKDDFIVDVDRTIGALLASLNLENARHRRTSDEDDELLRLTHQRIHSVIMREQDDSRRRRLRRALPPSNCVREQIFYLRRLPHDSIPAPSYYPRLFSALDCIVKESFDEEYRKVAIVLGLVDCLAELLVLELSVFGFPTRNEHRSLRKLIANALTNLTYGHAASKRRLCFYSGFIPTVVLIMNEARNLVQVYAGLVRNLSWMADGKMSDALSPTAKALSRAAVIAHNERDEGCVRAILSALWNLASHSDRNKRAICDEPGFLAVLTTLLTNDARMTAVVESASGILKYVSQYLLSNSTHISARPELAMHLVQLLSSASFTIVANTLGALGNLIAKDPHLQSLVRHDAFAMNQLNVLRNSAREDIRVAVKAVLSHLNQPIGYTCYRDMSSSIGCEPMCSMRDSRLLTLRGVRMSPGGIGGFSAHPSGPPSAEHRSSSLPRHFTRGVCTSSVQNSAHHCVGIHPSPLSSGPPMGFASPPGQDRVHHFDEIAPVQPSVVPDEITGDPDLGDSVRCTRSASAASLGSELPNTSTGWQSSLDTATNSNRMSPVSPSDLPDSPTQCSKMVPESGDPSIPLSVAVRANVDGASTSEQQSRLTASDTTTAIIDDQPTPTFAAVLHSHPQTARFLANEEVRSDIRNAPSLDDIYAVAGSVDGADLLARSIEAVLPQPSPRSTTPRQQRRLADERLLAHMIESVQPSPQKPRHSLSSMHQANADRLLSACINAAMPQQQYSDDSKNGKGGRGCTPVSHCVRPSYSNASHTVRMNVESKENADRGDHDGNCFSRKSSGSWSDNDNENVEQPDTTLPLDCFVDDDITIDCSAISLSSRAHSSLATTGRATPIQSTPEQVVRRSKFNNTTHRTRLPKPVSSQSSLQHCNRTGTKSVPKRETTSAVVSPCNYTKSKSDTVMKKSGLEEKSATSVDSGQVLITMV</sequence>
<dbReference type="GO" id="GO:0007026">
    <property type="term" value="P:negative regulation of microtubule depolymerization"/>
    <property type="evidence" value="ECO:0007669"/>
    <property type="project" value="TreeGrafter"/>
</dbReference>
<evidence type="ECO:0000313" key="5">
    <source>
        <dbReference type="EMBL" id="KAJ1361698.1"/>
    </source>
</evidence>
<feature type="compositionally biased region" description="Low complexity" evidence="4">
    <location>
        <begin position="569"/>
        <end position="580"/>
    </location>
</feature>
<evidence type="ECO:0000256" key="1">
    <source>
        <dbReference type="ARBA" id="ARBA00009051"/>
    </source>
</evidence>
<organism evidence="5 6">
    <name type="scientific">Parelaphostrongylus tenuis</name>
    <name type="common">Meningeal worm</name>
    <dbReference type="NCBI Taxonomy" id="148309"/>
    <lineage>
        <taxon>Eukaryota</taxon>
        <taxon>Metazoa</taxon>
        <taxon>Ecdysozoa</taxon>
        <taxon>Nematoda</taxon>
        <taxon>Chromadorea</taxon>
        <taxon>Rhabditida</taxon>
        <taxon>Rhabditina</taxon>
        <taxon>Rhabditomorpha</taxon>
        <taxon>Strongyloidea</taxon>
        <taxon>Metastrongylidae</taxon>
        <taxon>Parelaphostrongylus</taxon>
    </lineage>
</organism>
<dbReference type="Proteomes" id="UP001196413">
    <property type="component" value="Unassembled WGS sequence"/>
</dbReference>
<feature type="compositionally biased region" description="Basic and acidic residues" evidence="4">
    <location>
        <begin position="788"/>
        <end position="801"/>
    </location>
</feature>
<evidence type="ECO:0000256" key="2">
    <source>
        <dbReference type="ARBA" id="ARBA00022687"/>
    </source>
</evidence>
<evidence type="ECO:0000256" key="4">
    <source>
        <dbReference type="SAM" id="MobiDB-lite"/>
    </source>
</evidence>
<comment type="similarity">
    <text evidence="1">Belongs to the adenomatous polyposis coli (APC) family.</text>
</comment>
<keyword evidence="2" id="KW-0879">Wnt signaling pathway</keyword>
<dbReference type="InterPro" id="IPR011989">
    <property type="entry name" value="ARM-like"/>
</dbReference>
<gene>
    <name evidence="5" type="ORF">KIN20_021023</name>
</gene>
<dbReference type="EMBL" id="JAHQIW010004255">
    <property type="protein sequence ID" value="KAJ1361698.1"/>
    <property type="molecule type" value="Genomic_DNA"/>
</dbReference>
<dbReference type="PANTHER" id="PTHR12607:SF12">
    <property type="entry name" value="APC-LIKE, ISOFORM A-RELATED"/>
    <property type="match status" value="1"/>
</dbReference>
<dbReference type="GO" id="GO:0016477">
    <property type="term" value="P:cell migration"/>
    <property type="evidence" value="ECO:0007669"/>
    <property type="project" value="TreeGrafter"/>
</dbReference>
<feature type="region of interest" description="Disordered" evidence="4">
    <location>
        <begin position="514"/>
        <end position="595"/>
    </location>
</feature>
<evidence type="ECO:0008006" key="7">
    <source>
        <dbReference type="Google" id="ProtNLM"/>
    </source>
</evidence>
<evidence type="ECO:0000313" key="6">
    <source>
        <dbReference type="Proteomes" id="UP001196413"/>
    </source>
</evidence>
<feature type="compositionally biased region" description="Polar residues" evidence="4">
    <location>
        <begin position="805"/>
        <end position="814"/>
    </location>
</feature>
<reference evidence="5" key="1">
    <citation type="submission" date="2021-06" db="EMBL/GenBank/DDBJ databases">
        <title>Parelaphostrongylus tenuis whole genome reference sequence.</title>
        <authorList>
            <person name="Garwood T.J."/>
            <person name="Larsen P.A."/>
            <person name="Fountain-Jones N.M."/>
            <person name="Garbe J.R."/>
            <person name="Macchietto M.G."/>
            <person name="Kania S.A."/>
            <person name="Gerhold R.W."/>
            <person name="Richards J.E."/>
            <person name="Wolf T.M."/>
        </authorList>
    </citation>
    <scope>NUCLEOTIDE SEQUENCE</scope>
    <source>
        <strain evidence="5">MNPRO001-30</strain>
        <tissue evidence="5">Meninges</tissue>
    </source>
</reference>
<dbReference type="GO" id="GO:0030877">
    <property type="term" value="C:beta-catenin destruction complex"/>
    <property type="evidence" value="ECO:0007669"/>
    <property type="project" value="TreeGrafter"/>
</dbReference>
<dbReference type="SMART" id="SM00185">
    <property type="entry name" value="ARM"/>
    <property type="match status" value="3"/>
</dbReference>
<dbReference type="GO" id="GO:0045295">
    <property type="term" value="F:gamma-catenin binding"/>
    <property type="evidence" value="ECO:0007669"/>
    <property type="project" value="TreeGrafter"/>
</dbReference>
<dbReference type="GO" id="GO:0090090">
    <property type="term" value="P:negative regulation of canonical Wnt signaling pathway"/>
    <property type="evidence" value="ECO:0007669"/>
    <property type="project" value="TreeGrafter"/>
</dbReference>
<feature type="region of interest" description="Disordered" evidence="4">
    <location>
        <begin position="877"/>
        <end position="912"/>
    </location>
</feature>
<keyword evidence="6" id="KW-1185">Reference proteome</keyword>
<feature type="region of interest" description="Disordered" evidence="4">
    <location>
        <begin position="751"/>
        <end position="823"/>
    </location>
</feature>
<dbReference type="GO" id="GO:0016342">
    <property type="term" value="C:catenin complex"/>
    <property type="evidence" value="ECO:0007669"/>
    <property type="project" value="TreeGrafter"/>
</dbReference>
<dbReference type="GO" id="GO:0008013">
    <property type="term" value="F:beta-catenin binding"/>
    <property type="evidence" value="ECO:0007669"/>
    <property type="project" value="InterPro"/>
</dbReference>
<dbReference type="GO" id="GO:0016055">
    <property type="term" value="P:Wnt signaling pathway"/>
    <property type="evidence" value="ECO:0007669"/>
    <property type="project" value="UniProtKB-KW"/>
</dbReference>
<feature type="compositionally biased region" description="Polar residues" evidence="4">
    <location>
        <begin position="889"/>
        <end position="904"/>
    </location>
</feature>
<dbReference type="SUPFAM" id="SSF48371">
    <property type="entry name" value="ARM repeat"/>
    <property type="match status" value="1"/>
</dbReference>
<evidence type="ECO:0000256" key="3">
    <source>
        <dbReference type="PROSITE-ProRule" id="PRU00259"/>
    </source>
</evidence>
<feature type="repeat" description="ARM" evidence="3">
    <location>
        <begin position="283"/>
        <end position="313"/>
    </location>
</feature>
<dbReference type="GO" id="GO:0001708">
    <property type="term" value="P:cell fate specification"/>
    <property type="evidence" value="ECO:0007669"/>
    <property type="project" value="TreeGrafter"/>
</dbReference>
<dbReference type="PANTHER" id="PTHR12607">
    <property type="entry name" value="ADENOMATOUS POLYPOSIS COLI PROTEIN FAMILY"/>
    <property type="match status" value="1"/>
</dbReference>
<dbReference type="GO" id="GO:0007399">
    <property type="term" value="P:nervous system development"/>
    <property type="evidence" value="ECO:0007669"/>
    <property type="project" value="TreeGrafter"/>
</dbReference>
<dbReference type="PROSITE" id="PS50176">
    <property type="entry name" value="ARM_REPEAT"/>
    <property type="match status" value="1"/>
</dbReference>
<dbReference type="InterPro" id="IPR026818">
    <property type="entry name" value="Apc_fam"/>
</dbReference>
<feature type="compositionally biased region" description="Polar residues" evidence="4">
    <location>
        <begin position="535"/>
        <end position="568"/>
    </location>
</feature>